<proteinExistence type="predicted"/>
<keyword evidence="1" id="KW-0808">Transferase</keyword>
<keyword evidence="1" id="KW-0723">Serine/threonine-protein kinase</keyword>
<keyword evidence="4" id="KW-0067">ATP-binding</keyword>
<name>A0ABW0AK53_9ACTN</name>
<comment type="caution">
    <text evidence="4">The sequence shown here is derived from an EMBL/GenBank/DDBJ whole genome shotgun (WGS) entry which is preliminary data.</text>
</comment>
<keyword evidence="5" id="KW-1185">Reference proteome</keyword>
<feature type="domain" description="Histidine kinase/HSP90-like ATPase" evidence="3">
    <location>
        <begin position="27"/>
        <end position="146"/>
    </location>
</feature>
<evidence type="ECO:0000256" key="2">
    <source>
        <dbReference type="SAM" id="Phobius"/>
    </source>
</evidence>
<dbReference type="Proteomes" id="UP001596160">
    <property type="component" value="Unassembled WGS sequence"/>
</dbReference>
<dbReference type="PANTHER" id="PTHR35526">
    <property type="entry name" value="ANTI-SIGMA-F FACTOR RSBW-RELATED"/>
    <property type="match status" value="1"/>
</dbReference>
<evidence type="ECO:0000313" key="5">
    <source>
        <dbReference type="Proteomes" id="UP001596160"/>
    </source>
</evidence>
<dbReference type="EMBL" id="JBHSKP010000013">
    <property type="protein sequence ID" value="MFC5154163.1"/>
    <property type="molecule type" value="Genomic_DNA"/>
</dbReference>
<dbReference type="InterPro" id="IPR003594">
    <property type="entry name" value="HATPase_dom"/>
</dbReference>
<reference evidence="5" key="1">
    <citation type="journal article" date="2019" name="Int. J. Syst. Evol. Microbiol.">
        <title>The Global Catalogue of Microorganisms (GCM) 10K type strain sequencing project: providing services to taxonomists for standard genome sequencing and annotation.</title>
        <authorList>
            <consortium name="The Broad Institute Genomics Platform"/>
            <consortium name="The Broad Institute Genome Sequencing Center for Infectious Disease"/>
            <person name="Wu L."/>
            <person name="Ma J."/>
        </authorList>
    </citation>
    <scope>NUCLEOTIDE SEQUENCE [LARGE SCALE GENOMIC DNA]</scope>
    <source>
        <strain evidence="5">PCU 266</strain>
    </source>
</reference>
<keyword evidence="4" id="KW-0547">Nucleotide-binding</keyword>
<gene>
    <name evidence="4" type="ORF">ACFPRH_20725</name>
</gene>
<keyword evidence="2" id="KW-0812">Transmembrane</keyword>
<dbReference type="CDD" id="cd16936">
    <property type="entry name" value="HATPase_RsbW-like"/>
    <property type="match status" value="1"/>
</dbReference>
<evidence type="ECO:0000256" key="1">
    <source>
        <dbReference type="ARBA" id="ARBA00022527"/>
    </source>
</evidence>
<keyword evidence="2" id="KW-1133">Transmembrane helix</keyword>
<dbReference type="PANTHER" id="PTHR35526:SF3">
    <property type="entry name" value="ANTI-SIGMA-F FACTOR RSBW"/>
    <property type="match status" value="1"/>
</dbReference>
<accession>A0ABW0AK53</accession>
<evidence type="ECO:0000259" key="3">
    <source>
        <dbReference type="Pfam" id="PF13581"/>
    </source>
</evidence>
<dbReference type="InterPro" id="IPR036890">
    <property type="entry name" value="HATPase_C_sf"/>
</dbReference>
<protein>
    <submittedName>
        <fullName evidence="4">ATP-binding protein</fullName>
    </submittedName>
</protein>
<organism evidence="4 5">
    <name type="scientific">Streptomyces amakusaensis</name>
    <dbReference type="NCBI Taxonomy" id="67271"/>
    <lineage>
        <taxon>Bacteria</taxon>
        <taxon>Bacillati</taxon>
        <taxon>Actinomycetota</taxon>
        <taxon>Actinomycetes</taxon>
        <taxon>Kitasatosporales</taxon>
        <taxon>Streptomycetaceae</taxon>
        <taxon>Streptomyces</taxon>
    </lineage>
</organism>
<keyword evidence="1" id="KW-0418">Kinase</keyword>
<dbReference type="RefSeq" id="WP_344480096.1">
    <property type="nucleotide sequence ID" value="NZ_BAAASB010000014.1"/>
</dbReference>
<keyword evidence="2" id="KW-0472">Membrane</keyword>
<dbReference type="Gene3D" id="3.30.565.10">
    <property type="entry name" value="Histidine kinase-like ATPase, C-terminal domain"/>
    <property type="match status" value="1"/>
</dbReference>
<dbReference type="InterPro" id="IPR050267">
    <property type="entry name" value="Anti-sigma-factor_SerPK"/>
</dbReference>
<evidence type="ECO:0000313" key="4">
    <source>
        <dbReference type="EMBL" id="MFC5154163.1"/>
    </source>
</evidence>
<sequence length="154" mass="15754">MVPTEMGHRPGDLGVLMRHVVVALAGLAAAAVARRRVREVLAGSVSEDQLDGALLVTSELVGNAVRHVGGPVTLTVGLFPCAVLVEVADTGTDIDAVPVLRSAAALALTAGSGSEEENGRGIALVAEVSSSYWVEPTLEGKNVVAMFRTAEAPC</sequence>
<dbReference type="GO" id="GO:0005524">
    <property type="term" value="F:ATP binding"/>
    <property type="evidence" value="ECO:0007669"/>
    <property type="project" value="UniProtKB-KW"/>
</dbReference>
<dbReference type="Pfam" id="PF13581">
    <property type="entry name" value="HATPase_c_2"/>
    <property type="match status" value="1"/>
</dbReference>
<feature type="transmembrane region" description="Helical" evidence="2">
    <location>
        <begin position="15"/>
        <end position="33"/>
    </location>
</feature>
<dbReference type="SUPFAM" id="SSF55874">
    <property type="entry name" value="ATPase domain of HSP90 chaperone/DNA topoisomerase II/histidine kinase"/>
    <property type="match status" value="1"/>
</dbReference>